<reference evidence="4" key="1">
    <citation type="submission" date="2016-10" db="EMBL/GenBank/DDBJ databases">
        <authorList>
            <person name="Varghese N."/>
        </authorList>
    </citation>
    <scope>NUCLEOTIDE SEQUENCE [LARGE SCALE GENOMIC DNA]</scope>
    <source>
        <strain evidence="4">DSM 21843</strain>
    </source>
</reference>
<keyword evidence="4" id="KW-1185">Reference proteome</keyword>
<feature type="compositionally biased region" description="Low complexity" evidence="1">
    <location>
        <begin position="429"/>
        <end position="443"/>
    </location>
</feature>
<evidence type="ECO:0000256" key="2">
    <source>
        <dbReference type="SAM" id="Phobius"/>
    </source>
</evidence>
<keyword evidence="2" id="KW-0472">Membrane</keyword>
<evidence type="ECO:0000256" key="1">
    <source>
        <dbReference type="SAM" id="MobiDB-lite"/>
    </source>
</evidence>
<dbReference type="Proteomes" id="UP000182975">
    <property type="component" value="Unassembled WGS sequence"/>
</dbReference>
<dbReference type="STRING" id="79604.AAY81_02060"/>
<feature type="region of interest" description="Disordered" evidence="1">
    <location>
        <begin position="413"/>
        <end position="443"/>
    </location>
</feature>
<keyword evidence="2" id="KW-0812">Transmembrane</keyword>
<proteinExistence type="predicted"/>
<dbReference type="AlphaFoldDB" id="A0A1H8T172"/>
<dbReference type="RefSeq" id="WP_143117364.1">
    <property type="nucleotide sequence ID" value="NZ_CP011402.1"/>
</dbReference>
<evidence type="ECO:0008006" key="5">
    <source>
        <dbReference type="Google" id="ProtNLM"/>
    </source>
</evidence>
<evidence type="ECO:0000313" key="3">
    <source>
        <dbReference type="EMBL" id="SEO84662.1"/>
    </source>
</evidence>
<name>A0A1H8T172_9ACTN</name>
<protein>
    <recommendedName>
        <fullName evidence="5">Zinc-ribbon domain-containing protein</fullName>
    </recommendedName>
</protein>
<feature type="transmembrane region" description="Helical" evidence="2">
    <location>
        <begin position="71"/>
        <end position="92"/>
    </location>
</feature>
<dbReference type="EMBL" id="FOEC01000008">
    <property type="protein sequence ID" value="SEO84662.1"/>
    <property type="molecule type" value="Genomic_DNA"/>
</dbReference>
<accession>A0A1H8T172</accession>
<sequence length="443" mass="47451">MQCPRCGARNSKQAERCHACGMPLMQTGGRVVPVQVHHNRSRLADRQMRPQGGAYSAVPLYERRQPWYQKALIFVVAVAVIVGVIFGVYSAFQAFQNDKVSQAAYDAEHVKQTVKVTFDVPEYKAGSSSVIPIRVQGTDIDGNAVDELHLMTLADNTVELMPGTYSFVPAGSPVTAAGITYAVPAAVNVSATSSGVTVGSTEGATVSLSYSAIQPIDATDDQIAAIKQWMTEASLEDATIQKYVDAITNARTTAQEEEAEASGSIVETDYFTFTIPSLWRDEVSTKTTKNNGLPTVTVYLDGYSSLELMTVTCVKDGGESDEEDNVDHIAGTVQGNGYRVEVWTTNWAYYASLMAQGSVDPIVSTSVLDDLVRLSSGGTLTYEDVSEMSKSAIGTPDIEFVSDNVLATLKATGAVDSSSSSSSDEDDYVTTTTTTTTTTKRSN</sequence>
<evidence type="ECO:0000313" key="4">
    <source>
        <dbReference type="Proteomes" id="UP000182975"/>
    </source>
</evidence>
<keyword evidence="2" id="KW-1133">Transmembrane helix</keyword>
<dbReference type="OrthoDB" id="9808093at2"/>
<organism evidence="3 4">
    <name type="scientific">Denitrobacterium detoxificans</name>
    <dbReference type="NCBI Taxonomy" id="79604"/>
    <lineage>
        <taxon>Bacteria</taxon>
        <taxon>Bacillati</taxon>
        <taxon>Actinomycetota</taxon>
        <taxon>Coriobacteriia</taxon>
        <taxon>Eggerthellales</taxon>
        <taxon>Eggerthellaceae</taxon>
        <taxon>Denitrobacterium</taxon>
    </lineage>
</organism>
<gene>
    <name evidence="3" type="ORF">SAMN02910314_01379</name>
</gene>